<organism evidence="2">
    <name type="scientific">marine metagenome</name>
    <dbReference type="NCBI Taxonomy" id="408172"/>
    <lineage>
        <taxon>unclassified sequences</taxon>
        <taxon>metagenomes</taxon>
        <taxon>ecological metagenomes</taxon>
    </lineage>
</organism>
<protein>
    <submittedName>
        <fullName evidence="2">Uncharacterized protein</fullName>
    </submittedName>
</protein>
<proteinExistence type="predicted"/>
<dbReference type="EMBL" id="UINC01038233">
    <property type="protein sequence ID" value="SVB34944.1"/>
    <property type="molecule type" value="Genomic_DNA"/>
</dbReference>
<keyword evidence="1" id="KW-1133">Transmembrane helix</keyword>
<evidence type="ECO:0000256" key="1">
    <source>
        <dbReference type="SAM" id="Phobius"/>
    </source>
</evidence>
<keyword evidence="1" id="KW-0472">Membrane</keyword>
<feature type="non-terminal residue" evidence="2">
    <location>
        <position position="44"/>
    </location>
</feature>
<evidence type="ECO:0000313" key="2">
    <source>
        <dbReference type="EMBL" id="SVB34944.1"/>
    </source>
</evidence>
<accession>A0A382DAA1</accession>
<gene>
    <name evidence="2" type="ORF">METZ01_LOCUS187798</name>
</gene>
<name>A0A382DAA1_9ZZZZ</name>
<keyword evidence="1" id="KW-0812">Transmembrane</keyword>
<reference evidence="2" key="1">
    <citation type="submission" date="2018-05" db="EMBL/GenBank/DDBJ databases">
        <authorList>
            <person name="Lanie J.A."/>
            <person name="Ng W.-L."/>
            <person name="Kazmierczak K.M."/>
            <person name="Andrzejewski T.M."/>
            <person name="Davidsen T.M."/>
            <person name="Wayne K.J."/>
            <person name="Tettelin H."/>
            <person name="Glass J.I."/>
            <person name="Rusch D."/>
            <person name="Podicherti R."/>
            <person name="Tsui H.-C.T."/>
            <person name="Winkler M.E."/>
        </authorList>
    </citation>
    <scope>NUCLEOTIDE SEQUENCE</scope>
</reference>
<feature type="transmembrane region" description="Helical" evidence="1">
    <location>
        <begin position="12"/>
        <end position="30"/>
    </location>
</feature>
<sequence>MIPNDRYFTFDRVMRFALFAGLTWCLVLLLDHLSDVLLPFFTGL</sequence>
<dbReference type="AlphaFoldDB" id="A0A382DAA1"/>